<organism evidence="3 4">
    <name type="scientific">Kwoniella mangroviensis CBS 10435</name>
    <dbReference type="NCBI Taxonomy" id="1331196"/>
    <lineage>
        <taxon>Eukaryota</taxon>
        <taxon>Fungi</taxon>
        <taxon>Dikarya</taxon>
        <taxon>Basidiomycota</taxon>
        <taxon>Agaricomycotina</taxon>
        <taxon>Tremellomycetes</taxon>
        <taxon>Tremellales</taxon>
        <taxon>Cryptococcaceae</taxon>
        <taxon>Kwoniella</taxon>
    </lineage>
</organism>
<reference evidence="3 4" key="1">
    <citation type="submission" date="2013-07" db="EMBL/GenBank/DDBJ databases">
        <title>The Genome Sequence of Kwoniella mangroviensis CBS10435.</title>
        <authorList>
            <consortium name="The Broad Institute Genome Sequencing Platform"/>
            <person name="Cuomo C."/>
            <person name="Litvintseva A."/>
            <person name="Chen Y."/>
            <person name="Heitman J."/>
            <person name="Sun S."/>
            <person name="Springer D."/>
            <person name="Dromer F."/>
            <person name="Young S.K."/>
            <person name="Zeng Q."/>
            <person name="Gargeya S."/>
            <person name="Fitzgerald M."/>
            <person name="Abouelleil A."/>
            <person name="Alvarado L."/>
            <person name="Berlin A.M."/>
            <person name="Chapman S.B."/>
            <person name="Dewar J."/>
            <person name="Goldberg J."/>
            <person name="Griggs A."/>
            <person name="Gujja S."/>
            <person name="Hansen M."/>
            <person name="Howarth C."/>
            <person name="Imamovic A."/>
            <person name="Larimer J."/>
            <person name="McCowan C."/>
            <person name="Murphy C."/>
            <person name="Pearson M."/>
            <person name="Priest M."/>
            <person name="Roberts A."/>
            <person name="Saif S."/>
            <person name="Shea T."/>
            <person name="Sykes S."/>
            <person name="Wortman J."/>
            <person name="Nusbaum C."/>
            <person name="Birren B."/>
        </authorList>
    </citation>
    <scope>NUCLEOTIDE SEQUENCE [LARGE SCALE GENOMIC DNA]</scope>
    <source>
        <strain evidence="3 4">CBS 10435</strain>
    </source>
</reference>
<evidence type="ECO:0000313" key="3">
    <source>
        <dbReference type="EMBL" id="OCF61894.1"/>
    </source>
</evidence>
<dbReference type="EMBL" id="KI669459">
    <property type="protein sequence ID" value="OCF61894.1"/>
    <property type="molecule type" value="Genomic_DNA"/>
</dbReference>
<feature type="region of interest" description="Disordered" evidence="1">
    <location>
        <begin position="109"/>
        <end position="180"/>
    </location>
</feature>
<accession>A0A1B9J2L0</accession>
<feature type="compositionally biased region" description="Polar residues" evidence="1">
    <location>
        <begin position="59"/>
        <end position="68"/>
    </location>
</feature>
<dbReference type="AlphaFoldDB" id="A0A1B9J2L0"/>
<feature type="compositionally biased region" description="Basic and acidic residues" evidence="1">
    <location>
        <begin position="166"/>
        <end position="180"/>
    </location>
</feature>
<gene>
    <name evidence="3" type="ORF">L486_01557</name>
</gene>
<feature type="region of interest" description="Disordered" evidence="1">
    <location>
        <begin position="32"/>
        <end position="93"/>
    </location>
</feature>
<keyword evidence="4" id="KW-1185">Reference proteome</keyword>
<dbReference type="Proteomes" id="UP000092583">
    <property type="component" value="Unassembled WGS sequence"/>
</dbReference>
<feature type="chain" id="PRO_5008629110" evidence="2">
    <location>
        <begin position="23"/>
        <end position="209"/>
    </location>
</feature>
<sequence>MDLLSSSVDIAFLLLALLVVYRQPLTVPHPTAPEDVTVPPPHSPRSPHPSPGYLAVPSITVSHPSNRLNGKLPLPSAGGAGAKGGSRHKKKTVSFSLSSMDDLKASYNESVNTSSSSSSKKFRPPTPFFKLPKSPNLQMSPISPGGRPTTPQSPSIKIEDTDAQQETEKEKERERERELGLDRELEGVKLEHGILREDTMGIKKKWLVA</sequence>
<reference evidence="4" key="2">
    <citation type="submission" date="2013-12" db="EMBL/GenBank/DDBJ databases">
        <title>Evolution of pathogenesis and genome organization in the Tremellales.</title>
        <authorList>
            <person name="Cuomo C."/>
            <person name="Litvintseva A."/>
            <person name="Heitman J."/>
            <person name="Chen Y."/>
            <person name="Sun S."/>
            <person name="Springer D."/>
            <person name="Dromer F."/>
            <person name="Young S."/>
            <person name="Zeng Q."/>
            <person name="Chapman S."/>
            <person name="Gujja S."/>
            <person name="Saif S."/>
            <person name="Birren B."/>
        </authorList>
    </citation>
    <scope>NUCLEOTIDE SEQUENCE [LARGE SCALE GENOMIC DNA]</scope>
    <source>
        <strain evidence="4">CBS 10435</strain>
    </source>
</reference>
<evidence type="ECO:0000256" key="2">
    <source>
        <dbReference type="SAM" id="SignalP"/>
    </source>
</evidence>
<protein>
    <submittedName>
        <fullName evidence="3">Uncharacterized protein</fullName>
    </submittedName>
</protein>
<keyword evidence="2" id="KW-0732">Signal</keyword>
<dbReference type="OrthoDB" id="2564908at2759"/>
<evidence type="ECO:0000256" key="1">
    <source>
        <dbReference type="SAM" id="MobiDB-lite"/>
    </source>
</evidence>
<evidence type="ECO:0000313" key="4">
    <source>
        <dbReference type="Proteomes" id="UP000092583"/>
    </source>
</evidence>
<proteinExistence type="predicted"/>
<feature type="compositionally biased region" description="Pro residues" evidence="1">
    <location>
        <begin position="38"/>
        <end position="50"/>
    </location>
</feature>
<name>A0A1B9J2L0_9TREE</name>
<feature type="signal peptide" evidence="2">
    <location>
        <begin position="1"/>
        <end position="22"/>
    </location>
</feature>